<dbReference type="OrthoDB" id="6554712at2"/>
<dbReference type="NCBIfam" id="NF011740">
    <property type="entry name" value="PRK15193.1"/>
    <property type="match status" value="1"/>
</dbReference>
<keyword evidence="5" id="KW-1029">Fimbrium biogenesis</keyword>
<organism evidence="13">
    <name type="scientific">Providencia rettgeri</name>
    <dbReference type="NCBI Taxonomy" id="587"/>
    <lineage>
        <taxon>Bacteria</taxon>
        <taxon>Pseudomonadati</taxon>
        <taxon>Pseudomonadota</taxon>
        <taxon>Gammaproteobacteria</taxon>
        <taxon>Enterobacterales</taxon>
        <taxon>Morganellaceae</taxon>
        <taxon>Providencia</taxon>
    </lineage>
</organism>
<keyword evidence="6" id="KW-0812">Transmembrane</keyword>
<dbReference type="Pfam" id="PF13953">
    <property type="entry name" value="PapC_C"/>
    <property type="match status" value="1"/>
</dbReference>
<dbReference type="Gene3D" id="2.60.40.2070">
    <property type="match status" value="1"/>
</dbReference>
<evidence type="ECO:0000256" key="8">
    <source>
        <dbReference type="ARBA" id="ARBA00023136"/>
    </source>
</evidence>
<keyword evidence="9" id="KW-0998">Cell outer membrane</keyword>
<keyword evidence="4" id="KW-1134">Transmembrane beta strand</keyword>
<evidence type="ECO:0000256" key="1">
    <source>
        <dbReference type="ARBA" id="ARBA00004571"/>
    </source>
</evidence>
<dbReference type="AlphaFoldDB" id="A0A3R8VXU6"/>
<dbReference type="Gene3D" id="2.60.40.3110">
    <property type="match status" value="1"/>
</dbReference>
<dbReference type="InterPro" id="IPR025949">
    <property type="entry name" value="PapC-like_C"/>
</dbReference>
<keyword evidence="8" id="KW-0472">Membrane</keyword>
<evidence type="ECO:0000256" key="9">
    <source>
        <dbReference type="ARBA" id="ARBA00023237"/>
    </source>
</evidence>
<comment type="similarity">
    <text evidence="2">Belongs to the fimbrial export usher family.</text>
</comment>
<dbReference type="Pfam" id="PF00577">
    <property type="entry name" value="Usher"/>
    <property type="match status" value="1"/>
</dbReference>
<dbReference type="InterPro" id="IPR043142">
    <property type="entry name" value="PapC-like_C_sf"/>
</dbReference>
<evidence type="ECO:0000259" key="10">
    <source>
        <dbReference type="Pfam" id="PF13953"/>
    </source>
</evidence>
<evidence type="ECO:0000256" key="4">
    <source>
        <dbReference type="ARBA" id="ARBA00022452"/>
    </source>
</evidence>
<evidence type="ECO:0000256" key="2">
    <source>
        <dbReference type="ARBA" id="ARBA00008064"/>
    </source>
</evidence>
<dbReference type="Pfam" id="PF13954">
    <property type="entry name" value="PapC_N"/>
    <property type="match status" value="1"/>
</dbReference>
<dbReference type="InterPro" id="IPR025885">
    <property type="entry name" value="PapC_N"/>
</dbReference>
<evidence type="ECO:0000256" key="6">
    <source>
        <dbReference type="ARBA" id="ARBA00022692"/>
    </source>
</evidence>
<dbReference type="PANTHER" id="PTHR30451:SF21">
    <property type="entry name" value="FIMBRIAL USHER DOMAIN-CONTAINING PROTEIN YDET-RELATED"/>
    <property type="match status" value="1"/>
</dbReference>
<dbReference type="Gene3D" id="3.10.20.410">
    <property type="match status" value="1"/>
</dbReference>
<gene>
    <name evidence="13" type="ORF">M0K77_003945</name>
    <name evidence="12" type="ORF">M0K77_RS19725</name>
</gene>
<dbReference type="FunFam" id="2.60.40.3110:FF:000001">
    <property type="entry name" value="Putative fimbrial outer membrane usher"/>
    <property type="match status" value="1"/>
</dbReference>
<dbReference type="PANTHER" id="PTHR30451">
    <property type="entry name" value="OUTER MEMBRANE USHER PROTEIN"/>
    <property type="match status" value="1"/>
</dbReference>
<feature type="domain" description="PapC N-terminal" evidence="11">
    <location>
        <begin position="52"/>
        <end position="206"/>
    </location>
</feature>
<dbReference type="InterPro" id="IPR042186">
    <property type="entry name" value="FimD_plug_dom"/>
</dbReference>
<keyword evidence="3" id="KW-0813">Transport</keyword>
<reference evidence="13" key="1">
    <citation type="submission" date="2024-02" db="EMBL/GenBank/DDBJ databases">
        <authorList>
            <consortium name="Clinical and Environmental Microbiology Branch: Whole genome sequencing antimicrobial resistance pathogens in the healthcare setting"/>
        </authorList>
    </citation>
    <scope>NUCLEOTIDE SEQUENCE</scope>
    <source>
        <strain evidence="13">2020QW-00022</strain>
    </source>
</reference>
<evidence type="ECO:0000256" key="7">
    <source>
        <dbReference type="ARBA" id="ARBA00022729"/>
    </source>
</evidence>
<feature type="domain" description="PapC-like C-terminal" evidence="10">
    <location>
        <begin position="812"/>
        <end position="875"/>
    </location>
</feature>
<dbReference type="GO" id="GO:0009279">
    <property type="term" value="C:cell outer membrane"/>
    <property type="evidence" value="ECO:0007669"/>
    <property type="project" value="UniProtKB-SubCell"/>
</dbReference>
<name>A0A3R8VXU6_PRORE</name>
<protein>
    <submittedName>
        <fullName evidence="13">Fimbrial biogenesis usher protein</fullName>
    </submittedName>
</protein>
<proteinExistence type="inferred from homology"/>
<dbReference type="FunFam" id="2.60.40.2610:FF:000001">
    <property type="entry name" value="Outer membrane fimbrial usher protein"/>
    <property type="match status" value="1"/>
</dbReference>
<dbReference type="Gene3D" id="2.60.40.2610">
    <property type="entry name" value="Outer membrane usher protein FimD, plug domain"/>
    <property type="match status" value="1"/>
</dbReference>
<dbReference type="InterPro" id="IPR037224">
    <property type="entry name" value="PapC_N_sf"/>
</dbReference>
<evidence type="ECO:0000259" key="11">
    <source>
        <dbReference type="Pfam" id="PF13954"/>
    </source>
</evidence>
<evidence type="ECO:0000256" key="5">
    <source>
        <dbReference type="ARBA" id="ARBA00022558"/>
    </source>
</evidence>
<evidence type="ECO:0000256" key="3">
    <source>
        <dbReference type="ARBA" id="ARBA00022448"/>
    </source>
</evidence>
<dbReference type="InterPro" id="IPR000015">
    <property type="entry name" value="Fimb_usher"/>
</dbReference>
<dbReference type="GO" id="GO:0009297">
    <property type="term" value="P:pilus assembly"/>
    <property type="evidence" value="ECO:0007669"/>
    <property type="project" value="InterPro"/>
</dbReference>
<evidence type="ECO:0000313" key="12">
    <source>
        <dbReference type="EMBL" id="ELR5219395.1"/>
    </source>
</evidence>
<dbReference type="EMBL" id="ABEXCJ040000010">
    <property type="protein sequence ID" value="ELR5219395.1"/>
    <property type="molecule type" value="Genomic_DNA"/>
</dbReference>
<comment type="caution">
    <text evidence="13">The sequence shown here is derived from an EMBL/GenBank/DDBJ whole genome shotgun (WGS) entry which is preliminary data.</text>
</comment>
<sequence>MPYQVSENKQMNYKGKKTFGYKYHSDKFFRVLPISFFVGMLLYPSLAKSEVYFNPRFLSDDVENIADLSVFESGQEVPEGSYRVDVYLNDGYLFIKDINFKLDEKQSKLIPCFTKSDLTRMGVNVISLPGQEVGKEKTKEGEEGSLDSCKLLSEIISDSTSTFDVGLQRLSLTIPQIYLADTARGYISPDLWDQGIPAGIINYSLTGNQSRMQSGENRSYTYLNLQSGINLGAWRLRDNSTWTHTTGSNRNETKWEHINTFLERGINQIRSRLVIGDSYTEGSIFDSFNFRGIQLSSDSNMLPDSQRGFAPVIRGTARGTADVTIKQNGYEVYRNTFPPGPFIIDDLYANGNSGDLHVTITEADGSTQSFVVPFSTVPLLQREGHSEYSITAGEYRSGSSFQKKQNFFQGTLMRGLSYGWTMYGGGQLADRYRSVNLGLGKNIGVLGALSLDITQANAKLPDDSNHQGQSVRFLYSKSMNSTGTTFQLAGYRYSTKGFYTFADTTYKRMQGYSIETQDGTVEVTPTYTDYFNLAYNKREKLQLSMSQQLGDVTTLYITGTHEKYWNTSRADKQLQVGLNTLFKGITWGINYSLSKNSWQDGNDQVIALNANIPLNQWMRTDSDSIWKNSTVSYNASHDFKGEASNTAGLYGTLLEDNNLSYSVQAGYKGGGQQQSSGTGSTSLNYRGTYGNSNVGYSYNKNSRQFYYGVSGGILAHENGITLSQPMNDTVVLIKAPGADNVRIENQTGVKTDWRGYAVLPYATEYRENRIALDTNTLANNVDLDEPVVSVIPTKGAIVRASFNPKVGVKVIMTLMHKGKAVPFGAIVSLKDNNSSSIVADEGQVYLTGLPLSGQLTVRWGNGADSQCEVNYALPENSQSELLNSYQTVCL</sequence>
<dbReference type="EMBL" id="ABEXCJ050000010">
    <property type="protein sequence ID" value="EMR4591582.1"/>
    <property type="molecule type" value="Genomic_DNA"/>
</dbReference>
<dbReference type="GO" id="GO:0015473">
    <property type="term" value="F:fimbrial usher porin activity"/>
    <property type="evidence" value="ECO:0007669"/>
    <property type="project" value="InterPro"/>
</dbReference>
<keyword evidence="7" id="KW-0732">Signal</keyword>
<evidence type="ECO:0000313" key="13">
    <source>
        <dbReference type="EMBL" id="EMR4591582.1"/>
    </source>
</evidence>
<dbReference type="SUPFAM" id="SSF141729">
    <property type="entry name" value="FimD N-terminal domain-like"/>
    <property type="match status" value="1"/>
</dbReference>
<accession>A0A3R8VXU6</accession>
<comment type="subcellular location">
    <subcellularLocation>
        <location evidence="1">Cell outer membrane</location>
        <topology evidence="1">Multi-pass membrane protein</topology>
    </subcellularLocation>
</comment>